<dbReference type="Proteomes" id="UP000799640">
    <property type="component" value="Unassembled WGS sequence"/>
</dbReference>
<reference evidence="3" key="1">
    <citation type="journal article" date="2020" name="Stud. Mycol.">
        <title>101 Dothideomycetes genomes: a test case for predicting lifestyles and emergence of pathogens.</title>
        <authorList>
            <person name="Haridas S."/>
            <person name="Albert R."/>
            <person name="Binder M."/>
            <person name="Bloem J."/>
            <person name="Labutti K."/>
            <person name="Salamov A."/>
            <person name="Andreopoulos B."/>
            <person name="Baker S."/>
            <person name="Barry K."/>
            <person name="Bills G."/>
            <person name="Bluhm B."/>
            <person name="Cannon C."/>
            <person name="Castanera R."/>
            <person name="Culley D."/>
            <person name="Daum C."/>
            <person name="Ezra D."/>
            <person name="Gonzalez J."/>
            <person name="Henrissat B."/>
            <person name="Kuo A."/>
            <person name="Liang C."/>
            <person name="Lipzen A."/>
            <person name="Lutzoni F."/>
            <person name="Magnuson J."/>
            <person name="Mondo S."/>
            <person name="Nolan M."/>
            <person name="Ohm R."/>
            <person name="Pangilinan J."/>
            <person name="Park H.-J."/>
            <person name="Ramirez L."/>
            <person name="Alfaro M."/>
            <person name="Sun H."/>
            <person name="Tritt A."/>
            <person name="Yoshinaga Y."/>
            <person name="Zwiers L.-H."/>
            <person name="Turgeon B."/>
            <person name="Goodwin S."/>
            <person name="Spatafora J."/>
            <person name="Crous P."/>
            <person name="Grigoriev I."/>
        </authorList>
    </citation>
    <scope>NUCLEOTIDE SEQUENCE</scope>
    <source>
        <strain evidence="3">CBS 262.69</strain>
    </source>
</reference>
<feature type="transmembrane region" description="Helical" evidence="2">
    <location>
        <begin position="34"/>
        <end position="58"/>
    </location>
</feature>
<dbReference type="SUPFAM" id="SSF117070">
    <property type="entry name" value="LEA14-like"/>
    <property type="match status" value="1"/>
</dbReference>
<dbReference type="EMBL" id="ML996703">
    <property type="protein sequence ID" value="KAF2397606.1"/>
    <property type="molecule type" value="Genomic_DNA"/>
</dbReference>
<gene>
    <name evidence="3" type="ORF">EJ06DRAFT_481937</name>
</gene>
<feature type="compositionally biased region" description="Basic and acidic residues" evidence="1">
    <location>
        <begin position="1"/>
        <end position="10"/>
    </location>
</feature>
<dbReference type="AlphaFoldDB" id="A0A6G1HP11"/>
<keyword evidence="4" id="KW-1185">Reference proteome</keyword>
<keyword evidence="2" id="KW-1133">Transmembrane helix</keyword>
<organism evidence="3 4">
    <name type="scientific">Trichodelitschia bisporula</name>
    <dbReference type="NCBI Taxonomy" id="703511"/>
    <lineage>
        <taxon>Eukaryota</taxon>
        <taxon>Fungi</taxon>
        <taxon>Dikarya</taxon>
        <taxon>Ascomycota</taxon>
        <taxon>Pezizomycotina</taxon>
        <taxon>Dothideomycetes</taxon>
        <taxon>Dothideomycetes incertae sedis</taxon>
        <taxon>Phaeotrichales</taxon>
        <taxon>Phaeotrichaceae</taxon>
        <taxon>Trichodelitschia</taxon>
    </lineage>
</organism>
<protein>
    <submittedName>
        <fullName evidence="3">Uncharacterized protein</fullName>
    </submittedName>
</protein>
<dbReference type="GO" id="GO:0000329">
    <property type="term" value="C:fungal-type vacuole membrane"/>
    <property type="evidence" value="ECO:0007669"/>
    <property type="project" value="InterPro"/>
</dbReference>
<name>A0A6G1HP11_9PEZI</name>
<keyword evidence="2" id="KW-0472">Membrane</keyword>
<dbReference type="Pfam" id="PF12505">
    <property type="entry name" value="DUF3712"/>
    <property type="match status" value="1"/>
</dbReference>
<evidence type="ECO:0000256" key="1">
    <source>
        <dbReference type="SAM" id="MobiDB-lite"/>
    </source>
</evidence>
<evidence type="ECO:0000313" key="4">
    <source>
        <dbReference type="Proteomes" id="UP000799640"/>
    </source>
</evidence>
<dbReference type="InterPro" id="IPR022185">
    <property type="entry name" value="DUF3712"/>
</dbReference>
<dbReference type="PANTHER" id="PTHR35895">
    <property type="entry name" value="CHROMOSOME 16, WHOLE GENOME SHOTGUN SEQUENCE"/>
    <property type="match status" value="1"/>
</dbReference>
<dbReference type="InterPro" id="IPR046368">
    <property type="entry name" value="Tag1"/>
</dbReference>
<evidence type="ECO:0000256" key="2">
    <source>
        <dbReference type="SAM" id="Phobius"/>
    </source>
</evidence>
<sequence length="344" mass="38240">MPDYKNDTLEHVSSPGYSAPPRKQGKLKAHFRRFWWLHLIIFIIGFLLVLLLLMFVGIPNIAQNGINDAELELESQVVMDPTPDSVQLAMTTISKSKSSFEPWLDSFEAALFLEGPEPIQPFGYITIPRVKATHRSIIFVNQTLEIKNLRQFEEYNKVVMNSETYRVGIRGRMGLKQGGFPKTNVNFNKIVTSKGLNKLAGFKVLDFNISLSREPDGTNMIGKVSIPNASPITLQMGDVTLDLFVDGTSIGNSTLKDLTLKPGENIAEMRSNTDQAGVITAIMKKYHDGIIPVDIVGRWSVYQGKHLTYYEAALQSNPMRTMLDVGPALAGMGVNISSLVPPKR</sequence>
<evidence type="ECO:0000313" key="3">
    <source>
        <dbReference type="EMBL" id="KAF2397606.1"/>
    </source>
</evidence>
<keyword evidence="2" id="KW-0812">Transmembrane</keyword>
<proteinExistence type="predicted"/>
<accession>A0A6G1HP11</accession>
<feature type="region of interest" description="Disordered" evidence="1">
    <location>
        <begin position="1"/>
        <end position="23"/>
    </location>
</feature>
<dbReference type="PANTHER" id="PTHR35895:SF1">
    <property type="entry name" value="LIPID-BINDING SERUM GLYCOPROTEIN C-TERMINAL DOMAIN-CONTAINING PROTEIN"/>
    <property type="match status" value="1"/>
</dbReference>
<dbReference type="OrthoDB" id="10039566at2759"/>